<keyword evidence="5" id="KW-1185">Reference proteome</keyword>
<protein>
    <recommendedName>
        <fullName evidence="6">Protein FAR1-RELATED SEQUENCE</fullName>
    </recommendedName>
</protein>
<feature type="domain" description="FAR1" evidence="2">
    <location>
        <begin position="128"/>
        <end position="219"/>
    </location>
</feature>
<feature type="domain" description="MULE transposase" evidence="3">
    <location>
        <begin position="341"/>
        <end position="435"/>
    </location>
</feature>
<reference evidence="4" key="3">
    <citation type="submission" date="2022-06" db="UniProtKB">
        <authorList>
            <consortium name="EnsemblPlants"/>
        </authorList>
    </citation>
    <scope>IDENTIFICATION</scope>
</reference>
<dbReference type="EnsemblPlants" id="TuG1812G0700001638.01.T01">
    <property type="protein sequence ID" value="TuG1812G0700001638.01.T01"/>
    <property type="gene ID" value="TuG1812G0700001638.01"/>
</dbReference>
<dbReference type="InterPro" id="IPR018289">
    <property type="entry name" value="MULE_transposase_dom"/>
</dbReference>
<dbReference type="Proteomes" id="UP000015106">
    <property type="component" value="Chromosome 7"/>
</dbReference>
<dbReference type="PANTHER" id="PTHR47718">
    <property type="entry name" value="OS01G0519700 PROTEIN"/>
    <property type="match status" value="1"/>
</dbReference>
<dbReference type="Pfam" id="PF03101">
    <property type="entry name" value="FAR1"/>
    <property type="match status" value="1"/>
</dbReference>
<feature type="compositionally biased region" description="Polar residues" evidence="1">
    <location>
        <begin position="1"/>
        <end position="15"/>
    </location>
</feature>
<organism evidence="4 5">
    <name type="scientific">Triticum urartu</name>
    <name type="common">Red wild einkorn</name>
    <name type="synonym">Crithodium urartu</name>
    <dbReference type="NCBI Taxonomy" id="4572"/>
    <lineage>
        <taxon>Eukaryota</taxon>
        <taxon>Viridiplantae</taxon>
        <taxon>Streptophyta</taxon>
        <taxon>Embryophyta</taxon>
        <taxon>Tracheophyta</taxon>
        <taxon>Spermatophyta</taxon>
        <taxon>Magnoliopsida</taxon>
        <taxon>Liliopsida</taxon>
        <taxon>Poales</taxon>
        <taxon>Poaceae</taxon>
        <taxon>BOP clade</taxon>
        <taxon>Pooideae</taxon>
        <taxon>Triticodae</taxon>
        <taxon>Triticeae</taxon>
        <taxon>Triticinae</taxon>
        <taxon>Triticum</taxon>
    </lineage>
</organism>
<feature type="compositionally biased region" description="Acidic residues" evidence="1">
    <location>
        <begin position="24"/>
        <end position="33"/>
    </location>
</feature>
<feature type="compositionally biased region" description="Acidic residues" evidence="1">
    <location>
        <begin position="57"/>
        <end position="66"/>
    </location>
</feature>
<reference evidence="5" key="1">
    <citation type="journal article" date="2013" name="Nature">
        <title>Draft genome of the wheat A-genome progenitor Triticum urartu.</title>
        <authorList>
            <person name="Ling H.Q."/>
            <person name="Zhao S."/>
            <person name="Liu D."/>
            <person name="Wang J."/>
            <person name="Sun H."/>
            <person name="Zhang C."/>
            <person name="Fan H."/>
            <person name="Li D."/>
            <person name="Dong L."/>
            <person name="Tao Y."/>
            <person name="Gao C."/>
            <person name="Wu H."/>
            <person name="Li Y."/>
            <person name="Cui Y."/>
            <person name="Guo X."/>
            <person name="Zheng S."/>
            <person name="Wang B."/>
            <person name="Yu K."/>
            <person name="Liang Q."/>
            <person name="Yang W."/>
            <person name="Lou X."/>
            <person name="Chen J."/>
            <person name="Feng M."/>
            <person name="Jian J."/>
            <person name="Zhang X."/>
            <person name="Luo G."/>
            <person name="Jiang Y."/>
            <person name="Liu J."/>
            <person name="Wang Z."/>
            <person name="Sha Y."/>
            <person name="Zhang B."/>
            <person name="Wu H."/>
            <person name="Tang D."/>
            <person name="Shen Q."/>
            <person name="Xue P."/>
            <person name="Zou S."/>
            <person name="Wang X."/>
            <person name="Liu X."/>
            <person name="Wang F."/>
            <person name="Yang Y."/>
            <person name="An X."/>
            <person name="Dong Z."/>
            <person name="Zhang K."/>
            <person name="Zhang X."/>
            <person name="Luo M.C."/>
            <person name="Dvorak J."/>
            <person name="Tong Y."/>
            <person name="Wang J."/>
            <person name="Yang H."/>
            <person name="Li Z."/>
            <person name="Wang D."/>
            <person name="Zhang A."/>
            <person name="Wang J."/>
        </authorList>
    </citation>
    <scope>NUCLEOTIDE SEQUENCE</scope>
    <source>
        <strain evidence="5">cv. G1812</strain>
    </source>
</reference>
<name>A0A8R7V110_TRIUA</name>
<dbReference type="Gramene" id="TuG1812G0700001638.01.T01">
    <property type="protein sequence ID" value="TuG1812G0700001638.01.T01"/>
    <property type="gene ID" value="TuG1812G0700001638.01"/>
</dbReference>
<evidence type="ECO:0000313" key="4">
    <source>
        <dbReference type="EnsemblPlants" id="TuG1812G0700001638.01.T01"/>
    </source>
</evidence>
<dbReference type="AlphaFoldDB" id="A0A8R7V110"/>
<dbReference type="PANTHER" id="PTHR47718:SF13">
    <property type="entry name" value="OS09G0290500 PROTEIN"/>
    <property type="match status" value="1"/>
</dbReference>
<dbReference type="Pfam" id="PF10551">
    <property type="entry name" value="MULE"/>
    <property type="match status" value="1"/>
</dbReference>
<reference evidence="4" key="2">
    <citation type="submission" date="2018-03" db="EMBL/GenBank/DDBJ databases">
        <title>The Triticum urartu genome reveals the dynamic nature of wheat genome evolution.</title>
        <authorList>
            <person name="Ling H."/>
            <person name="Ma B."/>
            <person name="Shi X."/>
            <person name="Liu H."/>
            <person name="Dong L."/>
            <person name="Sun H."/>
            <person name="Cao Y."/>
            <person name="Gao Q."/>
            <person name="Zheng S."/>
            <person name="Li Y."/>
            <person name="Yu Y."/>
            <person name="Du H."/>
            <person name="Qi M."/>
            <person name="Li Y."/>
            <person name="Yu H."/>
            <person name="Cui Y."/>
            <person name="Wang N."/>
            <person name="Chen C."/>
            <person name="Wu H."/>
            <person name="Zhao Y."/>
            <person name="Zhang J."/>
            <person name="Li Y."/>
            <person name="Zhou W."/>
            <person name="Zhang B."/>
            <person name="Hu W."/>
            <person name="Eijk M."/>
            <person name="Tang J."/>
            <person name="Witsenboer H."/>
            <person name="Zhao S."/>
            <person name="Li Z."/>
            <person name="Zhang A."/>
            <person name="Wang D."/>
            <person name="Liang C."/>
        </authorList>
    </citation>
    <scope>NUCLEOTIDE SEQUENCE [LARGE SCALE GENOMIC DNA]</scope>
    <source>
        <strain evidence="4">cv. G1812</strain>
    </source>
</reference>
<feature type="region of interest" description="Disordered" evidence="1">
    <location>
        <begin position="1"/>
        <end position="94"/>
    </location>
</feature>
<evidence type="ECO:0000259" key="2">
    <source>
        <dbReference type="Pfam" id="PF03101"/>
    </source>
</evidence>
<dbReference type="InterPro" id="IPR004330">
    <property type="entry name" value="FAR1_DNA_bnd_dom"/>
</dbReference>
<evidence type="ECO:0000259" key="3">
    <source>
        <dbReference type="Pfam" id="PF10551"/>
    </source>
</evidence>
<evidence type="ECO:0000256" key="1">
    <source>
        <dbReference type="SAM" id="MobiDB-lite"/>
    </source>
</evidence>
<proteinExistence type="predicted"/>
<sequence>MDEETSFTAADNGTNDVDRTDNDPSNEEDDNSDNDSWSSYDILPSEDFANNEHGADSENEDVDVENEQNNYEESWADNLSREGSDGPDGGDDEAEMDIEEALNQQRVLETHWKVMAMTFRSQGDAYIFYNRHAKEHGFSIRREKVKRGKGASGIIRFRRFVCSRAGRRQRKFITMEGRTRRLRPETRCECGAQMVVKLDRARGVWFVASFVDDHNHAMARPDEVPFLWSHRWIGDGTRAEILAMQGAGIRKHIIVDNFISRYGSYDKCGLIRWDVYNLCCREKMKLIAKGDAETAVGIMRSRKEKDPDFFFEYEQDKEGRLKCMFWCDAQSRRDYQDYGDVVVFDSTYKMNRYGMPFVPFVGVNNHRCTTVFGCAIVSDETEATYVWLLQTFMRANCQQKPKSIITDGDAAMLRAIRRVLSDVLHRICSWHIEKNMQRHLHYKSLDEFRSLLYYATSEENFEERWTTFVNKWKTDKTEEWLRRMYRKRRLWAASYLSDGFFLGMRSNQRSESLNSSLHLHLDYGMTIVDLVVHYENCIVRLRENEANDDCEANQKVPPAVTEYKDIEEHAAKVFTPANFYILQNDLKKMGELEIFETLVGIERQTFIVTW</sequence>
<evidence type="ECO:0000313" key="5">
    <source>
        <dbReference type="Proteomes" id="UP000015106"/>
    </source>
</evidence>
<accession>A0A8R7V110</accession>
<evidence type="ECO:0008006" key="6">
    <source>
        <dbReference type="Google" id="ProtNLM"/>
    </source>
</evidence>